<evidence type="ECO:0000313" key="7">
    <source>
        <dbReference type="EMBL" id="UGX89472.1"/>
    </source>
</evidence>
<dbReference type="PANTHER" id="PTHR30349:SF41">
    <property type="entry name" value="INTEGRASE_RECOMBINASE PROTEIN MJ0367-RELATED"/>
    <property type="match status" value="1"/>
</dbReference>
<dbReference type="GO" id="GO:0006310">
    <property type="term" value="P:DNA recombination"/>
    <property type="evidence" value="ECO:0007669"/>
    <property type="project" value="UniProtKB-KW"/>
</dbReference>
<reference evidence="7 8" key="1">
    <citation type="journal article" date="2017" name="Syst. Appl. Microbiol.">
        <title>Soybeans inoculated with root zone soils of Canadian native legumes harbour diverse and novel Bradyrhizobium spp. that possess agricultural potential.</title>
        <authorList>
            <person name="Bromfield E.S.P."/>
            <person name="Cloutier S."/>
            <person name="Tambong J.T."/>
            <person name="Tran Thi T.V."/>
        </authorList>
    </citation>
    <scope>NUCLEOTIDE SEQUENCE [LARGE SCALE GENOMIC DNA]</scope>
    <source>
        <strain evidence="7 8">323S2</strain>
    </source>
</reference>
<dbReference type="InterPro" id="IPR011010">
    <property type="entry name" value="DNA_brk_join_enz"/>
</dbReference>
<gene>
    <name evidence="7" type="ORF">G6321_00000125</name>
    <name evidence="6" type="ORF">G6321_50260</name>
</gene>
<keyword evidence="2" id="KW-0229">DNA integration</keyword>
<evidence type="ECO:0000256" key="3">
    <source>
        <dbReference type="ARBA" id="ARBA00023125"/>
    </source>
</evidence>
<dbReference type="InterPro" id="IPR010998">
    <property type="entry name" value="Integrase_recombinase_N"/>
</dbReference>
<dbReference type="GO" id="GO:0003677">
    <property type="term" value="F:DNA binding"/>
    <property type="evidence" value="ECO:0007669"/>
    <property type="project" value="UniProtKB-KW"/>
</dbReference>
<organism evidence="6">
    <name type="scientific">Bradyrhizobium barranii subsp. barranii</name>
    <dbReference type="NCBI Taxonomy" id="2823807"/>
    <lineage>
        <taxon>Bacteria</taxon>
        <taxon>Pseudomonadati</taxon>
        <taxon>Pseudomonadota</taxon>
        <taxon>Alphaproteobacteria</taxon>
        <taxon>Hyphomicrobiales</taxon>
        <taxon>Nitrobacteraceae</taxon>
        <taxon>Bradyrhizobium</taxon>
        <taxon>Bradyrhizobium barranii</taxon>
    </lineage>
</organism>
<dbReference type="InterPro" id="IPR050090">
    <property type="entry name" value="Tyrosine_recombinase_XerCD"/>
</dbReference>
<dbReference type="InterPro" id="IPR002104">
    <property type="entry name" value="Integrase_catalytic"/>
</dbReference>
<reference evidence="6" key="2">
    <citation type="submission" date="2020-06" db="EMBL/GenBank/DDBJ databases">
        <title>Whole Genome Sequence of Bradyrhizobium sp. Strain 323S2.</title>
        <authorList>
            <person name="Bromfield E.S.P."/>
        </authorList>
    </citation>
    <scope>NUCLEOTIDE SEQUENCE [LARGE SCALE GENOMIC DNA]</scope>
    <source>
        <strain evidence="6">323S2</strain>
    </source>
</reference>
<evidence type="ECO:0000313" key="6">
    <source>
        <dbReference type="EMBL" id="NYY96295.1"/>
    </source>
</evidence>
<evidence type="ECO:0000259" key="5">
    <source>
        <dbReference type="PROSITE" id="PS51898"/>
    </source>
</evidence>
<geneLocation type="plasmid" evidence="7 8">
    <name>pBb323S2d</name>
</geneLocation>
<protein>
    <submittedName>
        <fullName evidence="7">Site-specific integrase</fullName>
    </submittedName>
    <submittedName>
        <fullName evidence="6">Tyrosine-type recombinase/integrase</fullName>
    </submittedName>
</protein>
<reference evidence="7 8" key="3">
    <citation type="journal article" date="2022" name="Int. J. Syst. Evol. Microbiol.">
        <title>Strains of Bradyrhizobium barranii sp. nov. associated with legumes native to Canada are symbionts of soybeans and belong to different subspecies (subsp. barranii subsp. nov. and subsp. apii subsp. nov.) and symbiovars (sv. glycinearum and sv. septentrionale).</title>
        <authorList>
            <person name="Bromfield E.S.P."/>
            <person name="Cloutier S."/>
            <person name="Wasai-Hara S."/>
            <person name="Minamisawa K."/>
        </authorList>
    </citation>
    <scope>NUCLEOTIDE SEQUENCE [LARGE SCALE GENOMIC DNA]</scope>
    <source>
        <strain evidence="8">323S2</strain>
        <plasmid evidence="7 8">pBb323S2d</plasmid>
    </source>
</reference>
<keyword evidence="7" id="KW-0614">Plasmid</keyword>
<dbReference type="Proteomes" id="UP000564836">
    <property type="component" value="Plasmid pBb323S2d"/>
</dbReference>
<evidence type="ECO:0000313" key="8">
    <source>
        <dbReference type="Proteomes" id="UP000564836"/>
    </source>
</evidence>
<dbReference type="CDD" id="cd00799">
    <property type="entry name" value="INT_Cre_C"/>
    <property type="match status" value="1"/>
</dbReference>
<dbReference type="Pfam" id="PF00589">
    <property type="entry name" value="Phage_integrase"/>
    <property type="match status" value="1"/>
</dbReference>
<sequence length="390" mass="43111">MDDITSRALVSDRETRRALQLDALSAILPMERRDRLAELLTDNDVAMLKHLTREAMGENSLRALASDLAYLEAWAQAATGAPLPWPASESLALKFVAHHLWGPARRETDPQHGMPADVAGALRESEMLRSAGPHAPSTVKRRLASWGTLHRWKGQEGPFASPSLRAALRLAVRASTQPRRRKSKRAVTRDVLERLLTTCRSDRLVDTRDLAILLLAFASGGRRRSEVARLRVEQISNEPAVPLDPKKPHSPTLPCVAIQLGRTKTGDASDEGRVLLVGPPVEALHEWLLRADISQGPIFRAIDRWEAIEERALTPQSINLIVKRRCAMAGLDAREFSAHGLRAGYLTEAARRGIALPEAMQQSQHRSVQQAASYYNEAERSQGRAARLGV</sequence>
<dbReference type="Gene3D" id="1.10.150.130">
    <property type="match status" value="1"/>
</dbReference>
<evidence type="ECO:0000256" key="1">
    <source>
        <dbReference type="ARBA" id="ARBA00008857"/>
    </source>
</evidence>
<dbReference type="EMBL" id="JACBFH010000002">
    <property type="protein sequence ID" value="NYY96295.1"/>
    <property type="molecule type" value="Genomic_DNA"/>
</dbReference>
<dbReference type="PANTHER" id="PTHR30349">
    <property type="entry name" value="PHAGE INTEGRASE-RELATED"/>
    <property type="match status" value="1"/>
</dbReference>
<comment type="similarity">
    <text evidence="1">Belongs to the 'phage' integrase family.</text>
</comment>
<keyword evidence="3" id="KW-0238">DNA-binding</keyword>
<keyword evidence="4" id="KW-0233">DNA recombination</keyword>
<dbReference type="RefSeq" id="WP_166354457.1">
    <property type="nucleotide sequence ID" value="NZ_CP049701.1"/>
</dbReference>
<proteinExistence type="inferred from homology"/>
<dbReference type="EMBL" id="CP088277">
    <property type="protein sequence ID" value="UGX89472.1"/>
    <property type="molecule type" value="Genomic_DNA"/>
</dbReference>
<dbReference type="InterPro" id="IPR013762">
    <property type="entry name" value="Integrase-like_cat_sf"/>
</dbReference>
<evidence type="ECO:0000256" key="2">
    <source>
        <dbReference type="ARBA" id="ARBA00022908"/>
    </source>
</evidence>
<dbReference type="PROSITE" id="PS51898">
    <property type="entry name" value="TYR_RECOMBINASE"/>
    <property type="match status" value="1"/>
</dbReference>
<dbReference type="Gene3D" id="1.10.443.10">
    <property type="entry name" value="Intergrase catalytic core"/>
    <property type="match status" value="1"/>
</dbReference>
<dbReference type="SUPFAM" id="SSF56349">
    <property type="entry name" value="DNA breaking-rejoining enzymes"/>
    <property type="match status" value="1"/>
</dbReference>
<feature type="domain" description="Tyr recombinase" evidence="5">
    <location>
        <begin position="182"/>
        <end position="388"/>
    </location>
</feature>
<accession>A0A7Z0QKX1</accession>
<name>A0A7Z0QKX1_9BRAD</name>
<evidence type="ECO:0000256" key="4">
    <source>
        <dbReference type="ARBA" id="ARBA00023172"/>
    </source>
</evidence>
<dbReference type="AlphaFoldDB" id="A0A7Z0QKX1"/>
<dbReference type="GO" id="GO:0015074">
    <property type="term" value="P:DNA integration"/>
    <property type="evidence" value="ECO:0007669"/>
    <property type="project" value="UniProtKB-KW"/>
</dbReference>
<dbReference type="SUPFAM" id="SSF47823">
    <property type="entry name" value="lambda integrase-like, N-terminal domain"/>
    <property type="match status" value="1"/>
</dbReference>